<proteinExistence type="inferred from homology"/>
<dbReference type="Pfam" id="PF15135">
    <property type="entry name" value="UPF0515"/>
    <property type="match status" value="1"/>
</dbReference>
<dbReference type="InParanoid" id="D3BET7"/>
<comment type="subcellular location">
    <subcellularLocation>
        <location evidence="2">Cytoplasm</location>
        <location evidence="2">Cytoplasmic ribonucleoprotein granule</location>
    </subcellularLocation>
    <subcellularLocation>
        <location evidence="1">Nucleus</location>
    </subcellularLocation>
</comment>
<keyword evidence="4" id="KW-0963">Cytoplasm</keyword>
<dbReference type="Proteomes" id="UP000001396">
    <property type="component" value="Unassembled WGS sequence"/>
</dbReference>
<dbReference type="EMBL" id="ADBJ01000031">
    <property type="protein sequence ID" value="EFA80418.1"/>
    <property type="molecule type" value="Genomic_DNA"/>
</dbReference>
<dbReference type="GO" id="GO:1990825">
    <property type="term" value="F:sequence-specific mRNA binding"/>
    <property type="evidence" value="ECO:0007669"/>
    <property type="project" value="TreeGrafter"/>
</dbReference>
<evidence type="ECO:0000256" key="7">
    <source>
        <dbReference type="SAM" id="MobiDB-lite"/>
    </source>
</evidence>
<evidence type="ECO:0000256" key="1">
    <source>
        <dbReference type="ARBA" id="ARBA00004123"/>
    </source>
</evidence>
<dbReference type="GO" id="GO:0045087">
    <property type="term" value="P:innate immune response"/>
    <property type="evidence" value="ECO:0007669"/>
    <property type="project" value="TreeGrafter"/>
</dbReference>
<dbReference type="GO" id="GO:0036464">
    <property type="term" value="C:cytoplasmic ribonucleoprotein granule"/>
    <property type="evidence" value="ECO:0007669"/>
    <property type="project" value="UniProtKB-SubCell"/>
</dbReference>
<sequence>MICDETVVGEFIVRTILHYRCLNCLNKRWSSYDNVSLCSLCKEEGTLVESGKRMSKSARYRRNLKLRKQGLLDGNGVPTPKPKNPPKPKKEPVIPSYIYVCVHCDENKKWKDQKESSKCDNCYREALKEGIGKFKCECGHSFNGYIRQGVGSMCYKCSNIVMPETIIPTRPMNRRRKSKKTHSCQVCNGHSPCPLKASIGTKAVEKGENKKSKKKKK</sequence>
<keyword evidence="9" id="KW-1185">Reference proteome</keyword>
<evidence type="ECO:0000256" key="5">
    <source>
        <dbReference type="ARBA" id="ARBA00022884"/>
    </source>
</evidence>
<gene>
    <name evidence="8" type="ORF">PPL_07252</name>
</gene>
<comment type="caution">
    <text evidence="8">The sequence shown here is derived from an EMBL/GenBank/DDBJ whole genome shotgun (WGS) entry which is preliminary data.</text>
</comment>
<dbReference type="AlphaFoldDB" id="D3BET7"/>
<comment type="similarity">
    <text evidence="3">Belongs to the SHFL family.</text>
</comment>
<organism evidence="8 9">
    <name type="scientific">Heterostelium pallidum (strain ATCC 26659 / Pp 5 / PN500)</name>
    <name type="common">Cellular slime mold</name>
    <name type="synonym">Polysphondylium pallidum</name>
    <dbReference type="NCBI Taxonomy" id="670386"/>
    <lineage>
        <taxon>Eukaryota</taxon>
        <taxon>Amoebozoa</taxon>
        <taxon>Evosea</taxon>
        <taxon>Eumycetozoa</taxon>
        <taxon>Dictyostelia</taxon>
        <taxon>Acytosteliales</taxon>
        <taxon>Acytosteliaceae</taxon>
        <taxon>Heterostelium</taxon>
    </lineage>
</organism>
<dbReference type="GO" id="GO:0005634">
    <property type="term" value="C:nucleus"/>
    <property type="evidence" value="ECO:0007669"/>
    <property type="project" value="UniProtKB-SubCell"/>
</dbReference>
<accession>D3BET7</accession>
<evidence type="ECO:0000256" key="2">
    <source>
        <dbReference type="ARBA" id="ARBA00004331"/>
    </source>
</evidence>
<dbReference type="GeneID" id="31362733"/>
<evidence type="ECO:0000313" key="9">
    <source>
        <dbReference type="Proteomes" id="UP000001396"/>
    </source>
</evidence>
<evidence type="ECO:0000256" key="4">
    <source>
        <dbReference type="ARBA" id="ARBA00022490"/>
    </source>
</evidence>
<evidence type="ECO:0000256" key="6">
    <source>
        <dbReference type="ARBA" id="ARBA00023242"/>
    </source>
</evidence>
<keyword evidence="5" id="KW-0694">RNA-binding</keyword>
<evidence type="ECO:0000313" key="8">
    <source>
        <dbReference type="EMBL" id="EFA80418.1"/>
    </source>
</evidence>
<dbReference type="InterPro" id="IPR026795">
    <property type="entry name" value="SHFL"/>
</dbReference>
<dbReference type="PANTHER" id="PTHR16135">
    <property type="entry name" value="REPRESSOR OF YIELD OF DENV PROTEIN"/>
    <property type="match status" value="1"/>
</dbReference>
<dbReference type="GO" id="GO:0043022">
    <property type="term" value="F:ribosome binding"/>
    <property type="evidence" value="ECO:0007669"/>
    <property type="project" value="TreeGrafter"/>
</dbReference>
<reference evidence="8 9" key="1">
    <citation type="journal article" date="2011" name="Genome Res.">
        <title>Phylogeny-wide analysis of social amoeba genomes highlights ancient origins for complex intercellular communication.</title>
        <authorList>
            <person name="Heidel A.J."/>
            <person name="Lawal H.M."/>
            <person name="Felder M."/>
            <person name="Schilde C."/>
            <person name="Helps N.R."/>
            <person name="Tunggal B."/>
            <person name="Rivero F."/>
            <person name="John U."/>
            <person name="Schleicher M."/>
            <person name="Eichinger L."/>
            <person name="Platzer M."/>
            <person name="Noegel A.A."/>
            <person name="Schaap P."/>
            <person name="Gloeckner G."/>
        </authorList>
    </citation>
    <scope>NUCLEOTIDE SEQUENCE [LARGE SCALE GENOMIC DNA]</scope>
    <source>
        <strain evidence="9">ATCC 26659 / Pp 5 / PN500</strain>
    </source>
</reference>
<protein>
    <submittedName>
        <fullName evidence="8">Uncharacterized protein</fullName>
    </submittedName>
</protein>
<dbReference type="PANTHER" id="PTHR16135:SF2">
    <property type="entry name" value="SHIFTLESS ANTIVIRAL INHIBITOR OF RIBOSOMAL FRAMESHIFTING PROTEIN"/>
    <property type="match status" value="1"/>
</dbReference>
<evidence type="ECO:0000256" key="3">
    <source>
        <dbReference type="ARBA" id="ARBA00005469"/>
    </source>
</evidence>
<dbReference type="GO" id="GO:0075523">
    <property type="term" value="P:viral translational frameshifting"/>
    <property type="evidence" value="ECO:0007669"/>
    <property type="project" value="TreeGrafter"/>
</dbReference>
<feature type="region of interest" description="Disordered" evidence="7">
    <location>
        <begin position="191"/>
        <end position="217"/>
    </location>
</feature>
<name>D3BET7_HETP5</name>
<feature type="region of interest" description="Disordered" evidence="7">
    <location>
        <begin position="70"/>
        <end position="91"/>
    </location>
</feature>
<dbReference type="RefSeq" id="XP_020432538.1">
    <property type="nucleotide sequence ID" value="XM_020578090.1"/>
</dbReference>
<keyword evidence="6" id="KW-0539">Nucleus</keyword>